<evidence type="ECO:0000313" key="1">
    <source>
        <dbReference type="EMBL" id="EKR98332.1"/>
    </source>
</evidence>
<dbReference type="AlphaFoldDB" id="A0AA87MMD8"/>
<gene>
    <name evidence="1" type="ORF">LEP1GSC125_1319</name>
</gene>
<organism evidence="1 2">
    <name type="scientific">Leptospira mayottensis 200901122</name>
    <dbReference type="NCBI Taxonomy" id="1193010"/>
    <lineage>
        <taxon>Bacteria</taxon>
        <taxon>Pseudomonadati</taxon>
        <taxon>Spirochaetota</taxon>
        <taxon>Spirochaetia</taxon>
        <taxon>Leptospirales</taxon>
        <taxon>Leptospiraceae</taxon>
        <taxon>Leptospira</taxon>
    </lineage>
</organism>
<reference evidence="1 2" key="1">
    <citation type="journal article" date="2014" name="Int. J. Syst. Evol. Microbiol.">
        <title>Leptospira mayottensis sp. nov., a pathogenic species of the genus Leptospira isolated from humans.</title>
        <authorList>
            <person name="Bourhy P."/>
            <person name="Collet L."/>
            <person name="Brisse S."/>
            <person name="Picardeau M."/>
        </authorList>
    </citation>
    <scope>NUCLEOTIDE SEQUENCE [LARGE SCALE GENOMIC DNA]</scope>
    <source>
        <strain evidence="1 2">200901122</strain>
    </source>
</reference>
<name>A0AA87MMD8_9LEPT</name>
<comment type="caution">
    <text evidence="1">The sequence shown here is derived from an EMBL/GenBank/DDBJ whole genome shotgun (WGS) entry which is preliminary data.</text>
</comment>
<dbReference type="Proteomes" id="UP000001343">
    <property type="component" value="Unassembled WGS sequence"/>
</dbReference>
<dbReference type="EMBL" id="AKWM02000080">
    <property type="protein sequence ID" value="EKR98332.1"/>
    <property type="molecule type" value="Genomic_DNA"/>
</dbReference>
<proteinExistence type="predicted"/>
<evidence type="ECO:0000313" key="2">
    <source>
        <dbReference type="Proteomes" id="UP000001343"/>
    </source>
</evidence>
<evidence type="ECO:0008006" key="3">
    <source>
        <dbReference type="Google" id="ProtNLM"/>
    </source>
</evidence>
<sequence length="46" mass="5477">MFVNAYVVLLRMKIAYYPKDYRIKAKAEKIFTTLIEASYQNCIKNL</sequence>
<protein>
    <recommendedName>
        <fullName evidence="3">Transposase</fullName>
    </recommendedName>
</protein>
<accession>A0AA87MMD8</accession>